<dbReference type="AlphaFoldDB" id="A0AAV8YBE3"/>
<dbReference type="EMBL" id="JANEYF010002341">
    <property type="protein sequence ID" value="KAJ8947809.1"/>
    <property type="molecule type" value="Genomic_DNA"/>
</dbReference>
<evidence type="ECO:0000313" key="3">
    <source>
        <dbReference type="Proteomes" id="UP001162156"/>
    </source>
</evidence>
<protein>
    <submittedName>
        <fullName evidence="2">Uncharacterized protein</fullName>
    </submittedName>
</protein>
<reference evidence="2" key="1">
    <citation type="journal article" date="2023" name="Insect Mol. Biol.">
        <title>Genome sequencing provides insights into the evolution of gene families encoding plant cell wall-degrading enzymes in longhorned beetles.</title>
        <authorList>
            <person name="Shin N.R."/>
            <person name="Okamura Y."/>
            <person name="Kirsch R."/>
            <person name="Pauchet Y."/>
        </authorList>
    </citation>
    <scope>NUCLEOTIDE SEQUENCE</scope>
    <source>
        <strain evidence="2">RBIC_L_NR</strain>
    </source>
</reference>
<evidence type="ECO:0000313" key="2">
    <source>
        <dbReference type="EMBL" id="KAJ8947809.1"/>
    </source>
</evidence>
<organism evidence="2 3">
    <name type="scientific">Rhamnusium bicolor</name>
    <dbReference type="NCBI Taxonomy" id="1586634"/>
    <lineage>
        <taxon>Eukaryota</taxon>
        <taxon>Metazoa</taxon>
        <taxon>Ecdysozoa</taxon>
        <taxon>Arthropoda</taxon>
        <taxon>Hexapoda</taxon>
        <taxon>Insecta</taxon>
        <taxon>Pterygota</taxon>
        <taxon>Neoptera</taxon>
        <taxon>Endopterygota</taxon>
        <taxon>Coleoptera</taxon>
        <taxon>Polyphaga</taxon>
        <taxon>Cucujiformia</taxon>
        <taxon>Chrysomeloidea</taxon>
        <taxon>Cerambycidae</taxon>
        <taxon>Lepturinae</taxon>
        <taxon>Rhagiini</taxon>
        <taxon>Rhamnusium</taxon>
    </lineage>
</organism>
<comment type="caution">
    <text evidence="2">The sequence shown here is derived from an EMBL/GenBank/DDBJ whole genome shotgun (WGS) entry which is preliminary data.</text>
</comment>
<gene>
    <name evidence="2" type="ORF">NQ314_008546</name>
</gene>
<feature type="signal peptide" evidence="1">
    <location>
        <begin position="1"/>
        <end position="42"/>
    </location>
</feature>
<sequence length="140" mass="15963">MPRVLYKNRPKHMKIHSTQCHWRNMRFLVLASALIFFTNVQAEGPHGLQILSKVFRQFIKSQPEDLKLGDGVHLISTGSENDARSNRDDGTVLGVLENYLENHELRIRLPELMPGKGFGRAFKTAMDEVDGKDQSEFSVI</sequence>
<keyword evidence="1" id="KW-0732">Signal</keyword>
<dbReference type="Proteomes" id="UP001162156">
    <property type="component" value="Unassembled WGS sequence"/>
</dbReference>
<evidence type="ECO:0000256" key="1">
    <source>
        <dbReference type="SAM" id="SignalP"/>
    </source>
</evidence>
<feature type="chain" id="PRO_5043608697" evidence="1">
    <location>
        <begin position="43"/>
        <end position="140"/>
    </location>
</feature>
<proteinExistence type="predicted"/>
<name>A0AAV8YBE3_9CUCU</name>
<accession>A0AAV8YBE3</accession>
<keyword evidence="3" id="KW-1185">Reference proteome</keyword>